<dbReference type="EMBL" id="BEZZ01000010">
    <property type="protein sequence ID" value="GCC22390.1"/>
    <property type="molecule type" value="Genomic_DNA"/>
</dbReference>
<proteinExistence type="predicted"/>
<dbReference type="OMA" id="DMRIQIS"/>
<evidence type="ECO:0000256" key="1">
    <source>
        <dbReference type="SAM" id="Coils"/>
    </source>
</evidence>
<feature type="coiled-coil region" evidence="1">
    <location>
        <begin position="45"/>
        <end position="140"/>
    </location>
</feature>
<reference evidence="2 3" key="1">
    <citation type="journal article" date="2018" name="Nat. Ecol. Evol.">
        <title>Shark genomes provide insights into elasmobranch evolution and the origin of vertebrates.</title>
        <authorList>
            <person name="Hara Y"/>
            <person name="Yamaguchi K"/>
            <person name="Onimaru K"/>
            <person name="Kadota M"/>
            <person name="Koyanagi M"/>
            <person name="Keeley SD"/>
            <person name="Tatsumi K"/>
            <person name="Tanaka K"/>
            <person name="Motone F"/>
            <person name="Kageyama Y"/>
            <person name="Nozu R"/>
            <person name="Adachi N"/>
            <person name="Nishimura O"/>
            <person name="Nakagawa R"/>
            <person name="Tanegashima C"/>
            <person name="Kiyatake I"/>
            <person name="Matsumoto R"/>
            <person name="Murakumo K"/>
            <person name="Nishida K"/>
            <person name="Terakita A"/>
            <person name="Kuratani S"/>
            <person name="Sato K"/>
            <person name="Hyodo S Kuraku.S."/>
        </authorList>
    </citation>
    <scope>NUCLEOTIDE SEQUENCE [LARGE SCALE GENOMIC DNA]</scope>
</reference>
<sequence>MVTASATTPDRPRVINIVKMAKKKDSKGGSEDKMALAEVFLHFRFQLKEKAKERFRQEIQQLEEVKAQNIEHNEQLKKEQKEHIRILVRKAKELEKELERKEKINNEQVAQALKEKLEIIKQNKQQTQELLNSLKAVEQKILKEEEVKAYWLEYKNVGSIEHRKIITVRENELVELVKNFREIEDHFHRALARAKEEIDRIMKEQMDEKKAMAAENAVNYMGKYTRQQVKENAWLKKELNLYSLEVTNLEQAVQKVEQDNLKILSQLFDCQISDLNVCRNLFKIRAPGSKSQDGGILEEELAKLAFKGEPSDALVEIRDASYSLPKLKSATLLASEKKVSSMQPYFKEEMTESDDEPQFQLGKSVSQNLTYLLQEDEKYFKYFDCGALEQKLLHVEGRAMPLEDIAQLPSQGKKNEETKSNEVALVWPVTGTMLRSAIL</sequence>
<dbReference type="STRING" id="137246.A0A401RW63"/>
<comment type="caution">
    <text evidence="2">The sequence shown here is derived from an EMBL/GenBank/DDBJ whole genome shotgun (WGS) entry which is preliminary data.</text>
</comment>
<dbReference type="PANTHER" id="PTHR21468:SF1">
    <property type="entry name" value="COILED-COIL DOMAIN-CONTAINING PROTEIN 83"/>
    <property type="match status" value="1"/>
</dbReference>
<evidence type="ECO:0000313" key="2">
    <source>
        <dbReference type="EMBL" id="GCC22390.1"/>
    </source>
</evidence>
<dbReference type="AlphaFoldDB" id="A0A401RW63"/>
<gene>
    <name evidence="2" type="ORF">chiPu_0000777</name>
</gene>
<organism evidence="2 3">
    <name type="scientific">Chiloscyllium punctatum</name>
    <name type="common">Brownbanded bambooshark</name>
    <name type="synonym">Hemiscyllium punctatum</name>
    <dbReference type="NCBI Taxonomy" id="137246"/>
    <lineage>
        <taxon>Eukaryota</taxon>
        <taxon>Metazoa</taxon>
        <taxon>Chordata</taxon>
        <taxon>Craniata</taxon>
        <taxon>Vertebrata</taxon>
        <taxon>Chondrichthyes</taxon>
        <taxon>Elasmobranchii</taxon>
        <taxon>Galeomorphii</taxon>
        <taxon>Galeoidea</taxon>
        <taxon>Orectolobiformes</taxon>
        <taxon>Hemiscylliidae</taxon>
        <taxon>Chiloscyllium</taxon>
    </lineage>
</organism>
<keyword evidence="3" id="KW-1185">Reference proteome</keyword>
<dbReference type="InterPro" id="IPR026702">
    <property type="entry name" value="CCDC83"/>
</dbReference>
<dbReference type="OrthoDB" id="10005859at2759"/>
<name>A0A401RW63_CHIPU</name>
<protein>
    <recommendedName>
        <fullName evidence="4">Coiled-coil domain-containing protein 83</fullName>
    </recommendedName>
</protein>
<evidence type="ECO:0008006" key="4">
    <source>
        <dbReference type="Google" id="ProtNLM"/>
    </source>
</evidence>
<keyword evidence="1" id="KW-0175">Coiled coil</keyword>
<accession>A0A401RW63</accession>
<dbReference type="Proteomes" id="UP000287033">
    <property type="component" value="Unassembled WGS sequence"/>
</dbReference>
<dbReference type="PANTHER" id="PTHR21468">
    <property type="entry name" value="HSD9"/>
    <property type="match status" value="1"/>
</dbReference>
<evidence type="ECO:0000313" key="3">
    <source>
        <dbReference type="Proteomes" id="UP000287033"/>
    </source>
</evidence>
<feature type="coiled-coil region" evidence="1">
    <location>
        <begin position="239"/>
        <end position="266"/>
    </location>
</feature>